<dbReference type="GO" id="GO:0004489">
    <property type="term" value="F:methylenetetrahydrofolate reductase [NAD(P)H] activity"/>
    <property type="evidence" value="ECO:0007669"/>
    <property type="project" value="UniProtKB-EC"/>
</dbReference>
<accession>A0ABD5PIG0</accession>
<dbReference type="EMBL" id="JBHSDS010000017">
    <property type="protein sequence ID" value="MFC4360556.1"/>
    <property type="molecule type" value="Genomic_DNA"/>
</dbReference>
<evidence type="ECO:0000256" key="2">
    <source>
        <dbReference type="ARBA" id="ARBA00004777"/>
    </source>
</evidence>
<dbReference type="InterPro" id="IPR003171">
    <property type="entry name" value="Mehydrof_redctse-like"/>
</dbReference>
<organism evidence="7 8">
    <name type="scientific">Halobium salinum</name>
    <dbReference type="NCBI Taxonomy" id="1364940"/>
    <lineage>
        <taxon>Archaea</taxon>
        <taxon>Methanobacteriati</taxon>
        <taxon>Methanobacteriota</taxon>
        <taxon>Stenosarchaea group</taxon>
        <taxon>Halobacteria</taxon>
        <taxon>Halobacteriales</taxon>
        <taxon>Haloferacaceae</taxon>
        <taxon>Halobium</taxon>
    </lineage>
</organism>
<dbReference type="PANTHER" id="PTHR45754">
    <property type="entry name" value="METHYLENETETRAHYDROFOLATE REDUCTASE"/>
    <property type="match status" value="1"/>
</dbReference>
<comment type="similarity">
    <text evidence="3">Belongs to the methylenetetrahydrofolate reductase family.</text>
</comment>
<dbReference type="RefSeq" id="WP_267620847.1">
    <property type="nucleotide sequence ID" value="NZ_JAODIW010000005.1"/>
</dbReference>
<dbReference type="InterPro" id="IPR029041">
    <property type="entry name" value="FAD-linked_oxidoreductase-like"/>
</dbReference>
<evidence type="ECO:0000256" key="5">
    <source>
        <dbReference type="ARBA" id="ARBA00022827"/>
    </source>
</evidence>
<evidence type="ECO:0000256" key="3">
    <source>
        <dbReference type="ARBA" id="ARBA00006743"/>
    </source>
</evidence>
<comment type="cofactor">
    <cofactor evidence="1">
        <name>FAD</name>
        <dbReference type="ChEBI" id="CHEBI:57692"/>
    </cofactor>
</comment>
<dbReference type="AlphaFoldDB" id="A0ABD5PIG0"/>
<protein>
    <submittedName>
        <fullName evidence="7">Methylenetetrahydrofolate reductase</fullName>
        <ecNumber evidence="7">1.5.1.20</ecNumber>
    </submittedName>
</protein>
<comment type="pathway">
    <text evidence="2">One-carbon metabolism; tetrahydrofolate interconversion.</text>
</comment>
<keyword evidence="4" id="KW-0285">Flavoprotein</keyword>
<sequence length="295" mass="33091">MSLESESKTESKTVADLEDVDGVEVLLGNARFELMPFESFDEEITHLPDGATVAITTSPQLGIDRTVEKTEAAVAQGYEVVPHVAARYVEDREHLEEIARRLTEAGVTDIFVPGGDREEPAGEFESAYDLLTALEETEYEFEEVGITGYPEGHDFLSDETLRESMERKEPFATYIVTQLCYDPETVLEWISELRDRGVDLPVEVGIPGVMKYQRLLQISQKVGVGDSIKFLKKTTGILGFVRQLIGSRGTYKPDELIDGLAPYVADESYGIRGVHIYAFNQTADLESWRLERLKR</sequence>
<evidence type="ECO:0000256" key="1">
    <source>
        <dbReference type="ARBA" id="ARBA00001974"/>
    </source>
</evidence>
<proteinExistence type="inferred from homology"/>
<gene>
    <name evidence="7" type="ORF">ACFO0N_21630</name>
</gene>
<dbReference type="Pfam" id="PF02219">
    <property type="entry name" value="MTHFR"/>
    <property type="match status" value="1"/>
</dbReference>
<keyword evidence="5" id="KW-0274">FAD</keyword>
<evidence type="ECO:0000256" key="6">
    <source>
        <dbReference type="ARBA" id="ARBA00023002"/>
    </source>
</evidence>
<name>A0ABD5PIG0_9EURY</name>
<dbReference type="EC" id="1.5.1.20" evidence="7"/>
<dbReference type="SUPFAM" id="SSF51730">
    <property type="entry name" value="FAD-linked oxidoreductase"/>
    <property type="match status" value="1"/>
</dbReference>
<dbReference type="Proteomes" id="UP001595921">
    <property type="component" value="Unassembled WGS sequence"/>
</dbReference>
<evidence type="ECO:0000256" key="4">
    <source>
        <dbReference type="ARBA" id="ARBA00022630"/>
    </source>
</evidence>
<keyword evidence="8" id="KW-1185">Reference proteome</keyword>
<comment type="caution">
    <text evidence="7">The sequence shown here is derived from an EMBL/GenBank/DDBJ whole genome shotgun (WGS) entry which is preliminary data.</text>
</comment>
<dbReference type="Gene3D" id="3.20.20.220">
    <property type="match status" value="1"/>
</dbReference>
<evidence type="ECO:0000313" key="8">
    <source>
        <dbReference type="Proteomes" id="UP001595921"/>
    </source>
</evidence>
<keyword evidence="6 7" id="KW-0560">Oxidoreductase</keyword>
<dbReference type="PANTHER" id="PTHR45754:SF3">
    <property type="entry name" value="METHYLENETETRAHYDROFOLATE REDUCTASE (NADPH)"/>
    <property type="match status" value="1"/>
</dbReference>
<evidence type="ECO:0000313" key="7">
    <source>
        <dbReference type="EMBL" id="MFC4360556.1"/>
    </source>
</evidence>
<reference evidence="7 8" key="1">
    <citation type="journal article" date="2019" name="Int. J. Syst. Evol. Microbiol.">
        <title>The Global Catalogue of Microorganisms (GCM) 10K type strain sequencing project: providing services to taxonomists for standard genome sequencing and annotation.</title>
        <authorList>
            <consortium name="The Broad Institute Genomics Platform"/>
            <consortium name="The Broad Institute Genome Sequencing Center for Infectious Disease"/>
            <person name="Wu L."/>
            <person name="Ma J."/>
        </authorList>
    </citation>
    <scope>NUCLEOTIDE SEQUENCE [LARGE SCALE GENOMIC DNA]</scope>
    <source>
        <strain evidence="7 8">CGMCC 1.12553</strain>
    </source>
</reference>